<comment type="caution">
    <text evidence="5">The sequence shown here is derived from an EMBL/GenBank/DDBJ whole genome shotgun (WGS) entry which is preliminary data.</text>
</comment>
<keyword evidence="6" id="KW-1185">Reference proteome</keyword>
<dbReference type="Pfam" id="PF02518">
    <property type="entry name" value="HATPase_c"/>
    <property type="match status" value="1"/>
</dbReference>
<keyword evidence="3" id="KW-1133">Transmembrane helix</keyword>
<dbReference type="EMBL" id="JBBMFC010000001">
    <property type="protein sequence ID" value="MEQ2577240.1"/>
    <property type="molecule type" value="Genomic_DNA"/>
</dbReference>
<dbReference type="PANTHER" id="PTHR34220">
    <property type="entry name" value="SENSOR HISTIDINE KINASE YPDA"/>
    <property type="match status" value="1"/>
</dbReference>
<keyword evidence="1 5" id="KW-0418">Kinase</keyword>
<dbReference type="InterPro" id="IPR010559">
    <property type="entry name" value="Sig_transdc_His_kin_internal"/>
</dbReference>
<dbReference type="SUPFAM" id="SSF55874">
    <property type="entry name" value="ATPase domain of HSP90 chaperone/DNA topoisomerase II/histidine kinase"/>
    <property type="match status" value="1"/>
</dbReference>
<feature type="transmembrane region" description="Helical" evidence="3">
    <location>
        <begin position="66"/>
        <end position="86"/>
    </location>
</feature>
<evidence type="ECO:0000313" key="5">
    <source>
        <dbReference type="EMBL" id="MEQ2577240.1"/>
    </source>
</evidence>
<dbReference type="GO" id="GO:0016301">
    <property type="term" value="F:kinase activity"/>
    <property type="evidence" value="ECO:0007669"/>
    <property type="project" value="UniProtKB-KW"/>
</dbReference>
<dbReference type="PANTHER" id="PTHR34220:SF7">
    <property type="entry name" value="SENSOR HISTIDINE KINASE YPDA"/>
    <property type="match status" value="1"/>
</dbReference>
<dbReference type="InterPro" id="IPR050640">
    <property type="entry name" value="Bact_2-comp_sensor_kinase"/>
</dbReference>
<organism evidence="5 6">
    <name type="scientific">Hominiventricola aquisgranensis</name>
    <dbReference type="NCBI Taxonomy" id="3133164"/>
    <lineage>
        <taxon>Bacteria</taxon>
        <taxon>Bacillati</taxon>
        <taxon>Bacillota</taxon>
        <taxon>Clostridia</taxon>
        <taxon>Lachnospirales</taxon>
        <taxon>Lachnospiraceae</taxon>
        <taxon>Hominiventricola</taxon>
    </lineage>
</organism>
<reference evidence="5 6" key="1">
    <citation type="submission" date="2024-03" db="EMBL/GenBank/DDBJ databases">
        <title>Human intestinal bacterial collection.</title>
        <authorList>
            <person name="Pauvert C."/>
            <person name="Hitch T.C.A."/>
            <person name="Clavel T."/>
        </authorList>
    </citation>
    <scope>NUCLEOTIDE SEQUENCE [LARGE SCALE GENOMIC DNA]</scope>
    <source>
        <strain evidence="5 6">CLA-AA-H78B</strain>
    </source>
</reference>
<feature type="transmembrane region" description="Helical" evidence="3">
    <location>
        <begin position="98"/>
        <end position="117"/>
    </location>
</feature>
<gene>
    <name evidence="5" type="ORF">WMO62_00095</name>
</gene>
<dbReference type="PROSITE" id="PS50109">
    <property type="entry name" value="HIS_KIN"/>
    <property type="match status" value="1"/>
</dbReference>
<dbReference type="InterPro" id="IPR036890">
    <property type="entry name" value="HATPase_C_sf"/>
</dbReference>
<dbReference type="InterPro" id="IPR005467">
    <property type="entry name" value="His_kinase_dom"/>
</dbReference>
<keyword evidence="1 5" id="KW-0808">Transferase</keyword>
<feature type="domain" description="Histidine kinase" evidence="4">
    <location>
        <begin position="313"/>
        <end position="411"/>
    </location>
</feature>
<sequence length="419" mass="48302">MDFIKEKLNIWRNYGFEAKKIRFLEFSLAEYNAKVLINCLCIGIPIMFLLICIRSVALGFEKANVWPMVLAIIIFVYLLYSTKDLLKSRIRLKKHIHVLTRIFIWTIYGMALYYDIMMRPGEINGMLCAIFIGMELIFAEYPENHLKMVLYAYLLTICVELLFEHGEIMVINLTNSLIAMLVGLYVSWNQSRDRFTILLYRYTEGSEEEQRVRTQMMLSQIRPHFIYNILASIQVLCLKDPQKAAGAVACFSSYLRGNMDAIGNENLVPFPYELAHVENYVTLERIRFGEKLKVCYEFEKGWDMDFDIPVLSLQPIVENAIKYGVGDKKGGGTVWISVRREGDSALVEIRDDGVGVDARNLNELPIRDDGKTHVGLHNVQARVKLMAGGSLEFFSKKDWGTIVTIKVPWRRKIHEYTGS</sequence>
<keyword evidence="2" id="KW-0902">Two-component regulatory system</keyword>
<evidence type="ECO:0000256" key="3">
    <source>
        <dbReference type="SAM" id="Phobius"/>
    </source>
</evidence>
<accession>A0ABV1HYJ4</accession>
<evidence type="ECO:0000259" key="4">
    <source>
        <dbReference type="PROSITE" id="PS50109"/>
    </source>
</evidence>
<dbReference type="Gene3D" id="3.30.565.10">
    <property type="entry name" value="Histidine kinase-like ATPase, C-terminal domain"/>
    <property type="match status" value="1"/>
</dbReference>
<name>A0ABV1HYJ4_9FIRM</name>
<dbReference type="RefSeq" id="WP_349143387.1">
    <property type="nucleotide sequence ID" value="NZ_JBBMFC010000001.1"/>
</dbReference>
<evidence type="ECO:0000256" key="2">
    <source>
        <dbReference type="ARBA" id="ARBA00023012"/>
    </source>
</evidence>
<evidence type="ECO:0000313" key="6">
    <source>
        <dbReference type="Proteomes" id="UP001470288"/>
    </source>
</evidence>
<dbReference type="Proteomes" id="UP001470288">
    <property type="component" value="Unassembled WGS sequence"/>
</dbReference>
<feature type="transmembrane region" description="Helical" evidence="3">
    <location>
        <begin position="35"/>
        <end position="60"/>
    </location>
</feature>
<dbReference type="Pfam" id="PF06580">
    <property type="entry name" value="His_kinase"/>
    <property type="match status" value="1"/>
</dbReference>
<evidence type="ECO:0000256" key="1">
    <source>
        <dbReference type="ARBA" id="ARBA00022777"/>
    </source>
</evidence>
<protein>
    <submittedName>
        <fullName evidence="5">Histidine kinase</fullName>
    </submittedName>
</protein>
<dbReference type="SMART" id="SM00387">
    <property type="entry name" value="HATPase_c"/>
    <property type="match status" value="1"/>
</dbReference>
<dbReference type="InterPro" id="IPR003594">
    <property type="entry name" value="HATPase_dom"/>
</dbReference>
<proteinExistence type="predicted"/>
<keyword evidence="3" id="KW-0812">Transmembrane</keyword>
<keyword evidence="3" id="KW-0472">Membrane</keyword>